<proteinExistence type="predicted"/>
<evidence type="ECO:0000313" key="3">
    <source>
        <dbReference type="Proteomes" id="UP001185792"/>
    </source>
</evidence>
<dbReference type="SUPFAM" id="SSF50249">
    <property type="entry name" value="Nucleic acid-binding proteins"/>
    <property type="match status" value="1"/>
</dbReference>
<organism evidence="2 3">
    <name type="scientific">Williamsia marianensis</name>
    <dbReference type="NCBI Taxonomy" id="85044"/>
    <lineage>
        <taxon>Bacteria</taxon>
        <taxon>Bacillati</taxon>
        <taxon>Actinomycetota</taxon>
        <taxon>Actinomycetes</taxon>
        <taxon>Mycobacteriales</taxon>
        <taxon>Nocardiaceae</taxon>
        <taxon>Williamsia</taxon>
    </lineage>
</organism>
<evidence type="ECO:0000313" key="2">
    <source>
        <dbReference type="EMBL" id="MDV7133902.1"/>
    </source>
</evidence>
<dbReference type="PANTHER" id="PTHR34075:SF5">
    <property type="entry name" value="BLR3430 PROTEIN"/>
    <property type="match status" value="1"/>
</dbReference>
<dbReference type="InterPro" id="IPR052513">
    <property type="entry name" value="Thioester_dehydratase-like"/>
</dbReference>
<dbReference type="InterPro" id="IPR012340">
    <property type="entry name" value="NA-bd_OB-fold"/>
</dbReference>
<gene>
    <name evidence="2" type="ORF">R4198_09355</name>
</gene>
<feature type="domain" description="ChsH2 C-terminal OB-fold" evidence="1">
    <location>
        <begin position="39"/>
        <end position="97"/>
    </location>
</feature>
<dbReference type="InterPro" id="IPR002878">
    <property type="entry name" value="ChsH2_C"/>
</dbReference>
<protein>
    <submittedName>
        <fullName evidence="2">OB-fold domain-containing protein</fullName>
    </submittedName>
</protein>
<dbReference type="Gene3D" id="6.10.30.10">
    <property type="match status" value="1"/>
</dbReference>
<comment type="caution">
    <text evidence="2">The sequence shown here is derived from an EMBL/GenBank/DDBJ whole genome shotgun (WGS) entry which is preliminary data.</text>
</comment>
<dbReference type="PANTHER" id="PTHR34075">
    <property type="entry name" value="BLR3430 PROTEIN"/>
    <property type="match status" value="1"/>
</dbReference>
<dbReference type="RefSeq" id="WP_317712849.1">
    <property type="nucleotide sequence ID" value="NZ_JAWLUM010000001.1"/>
</dbReference>
<accession>A0ABU4ETB0</accession>
<sequence>MGETPSAVLDGSKCSVCGTVAFPVNDMCSKCATRTTNAVELSTHGTVWAYTIQRFPPKSPPYIPPAEGFSPFAVGYVELPEGIKIQAILDCDDFAELDRAPVSLVSISPVPRFAVGTTPPSGVRR</sequence>
<name>A0ABU4ETB0_WILMA</name>
<dbReference type="EMBL" id="JAWLUM010000001">
    <property type="protein sequence ID" value="MDV7133902.1"/>
    <property type="molecule type" value="Genomic_DNA"/>
</dbReference>
<keyword evidence="3" id="KW-1185">Reference proteome</keyword>
<dbReference type="Pfam" id="PF01796">
    <property type="entry name" value="OB_ChsH2_C"/>
    <property type="match status" value="1"/>
</dbReference>
<reference evidence="2 3" key="1">
    <citation type="submission" date="2023-10" db="EMBL/GenBank/DDBJ databases">
        <title>Development of a sustainable strategy for remediation of hydrocarbon-contaminated territories based on the waste exchange concept.</title>
        <authorList>
            <person name="Krivoruchko A."/>
        </authorList>
    </citation>
    <scope>NUCLEOTIDE SEQUENCE [LARGE SCALE GENOMIC DNA]</scope>
    <source>
        <strain evidence="2 3">IEGM 1236</strain>
    </source>
</reference>
<dbReference type="Proteomes" id="UP001185792">
    <property type="component" value="Unassembled WGS sequence"/>
</dbReference>
<evidence type="ECO:0000259" key="1">
    <source>
        <dbReference type="Pfam" id="PF01796"/>
    </source>
</evidence>